<proteinExistence type="predicted"/>
<keyword evidence="4" id="KW-1185">Reference proteome</keyword>
<reference evidence="3 4" key="1">
    <citation type="journal article" date="2019" name="Int. J. Syst. Evol. Microbiol.">
        <title>The Global Catalogue of Microorganisms (GCM) 10K type strain sequencing project: providing services to taxonomists for standard genome sequencing and annotation.</title>
        <authorList>
            <consortium name="The Broad Institute Genomics Platform"/>
            <consortium name="The Broad Institute Genome Sequencing Center for Infectious Disease"/>
            <person name="Wu L."/>
            <person name="Ma J."/>
        </authorList>
    </citation>
    <scope>NUCLEOTIDE SEQUENCE [LARGE SCALE GENOMIC DNA]</scope>
    <source>
        <strain evidence="3 4">JCM 14546</strain>
    </source>
</reference>
<evidence type="ECO:0000256" key="1">
    <source>
        <dbReference type="SAM" id="MobiDB-lite"/>
    </source>
</evidence>
<dbReference type="InterPro" id="IPR009839">
    <property type="entry name" value="SseB_N"/>
</dbReference>
<protein>
    <recommendedName>
        <fullName evidence="2">SseB protein N-terminal domain-containing protein</fullName>
    </recommendedName>
</protein>
<feature type="region of interest" description="Disordered" evidence="1">
    <location>
        <begin position="1"/>
        <end position="42"/>
    </location>
</feature>
<feature type="domain" description="SseB protein N-terminal" evidence="2">
    <location>
        <begin position="46"/>
        <end position="172"/>
    </location>
</feature>
<dbReference type="RefSeq" id="WP_344307971.1">
    <property type="nucleotide sequence ID" value="NZ_BAAANO010000012.1"/>
</dbReference>
<name>A0ABN2TC82_9MICO</name>
<dbReference type="EMBL" id="BAAANO010000012">
    <property type="protein sequence ID" value="GAA2004529.1"/>
    <property type="molecule type" value="Genomic_DNA"/>
</dbReference>
<evidence type="ECO:0000313" key="3">
    <source>
        <dbReference type="EMBL" id="GAA2004529.1"/>
    </source>
</evidence>
<dbReference type="Proteomes" id="UP001500755">
    <property type="component" value="Unassembled WGS sequence"/>
</dbReference>
<organism evidence="3 4">
    <name type="scientific">Brevibacterium samyangense</name>
    <dbReference type="NCBI Taxonomy" id="366888"/>
    <lineage>
        <taxon>Bacteria</taxon>
        <taxon>Bacillati</taxon>
        <taxon>Actinomycetota</taxon>
        <taxon>Actinomycetes</taxon>
        <taxon>Micrococcales</taxon>
        <taxon>Brevibacteriaceae</taxon>
        <taxon>Brevibacterium</taxon>
    </lineage>
</organism>
<accession>A0ABN2TC82</accession>
<evidence type="ECO:0000259" key="2">
    <source>
        <dbReference type="Pfam" id="PF07179"/>
    </source>
</evidence>
<comment type="caution">
    <text evidence="3">The sequence shown here is derived from an EMBL/GenBank/DDBJ whole genome shotgun (WGS) entry which is preliminary data.</text>
</comment>
<sequence>MTEGTAPAGDGPAEGNTGDSAGVPWAGRDLRPNPFSGDTGEADPALAAALRAVTDSPFDPAAHRAVVNALRGTRLYAPVMPTAVEHTTDAAGLVHDNSSEMAMVRLAAEDGRECTPGFSDIPHLTEWGTGARPVPIESERLCMAAIEEGAQLVVLDPGSRAPFLLRRTALWAFVRGHDWTPAWADREVAEAVGALARRFSWIESVALAPGSHTVHVSGPEVALVLTVTGRPCPEDLQEFQQALAGHEVVVDRVDSTRITLRSVR</sequence>
<gene>
    <name evidence="3" type="ORF">GCM10009755_12390</name>
</gene>
<dbReference type="Pfam" id="PF07179">
    <property type="entry name" value="SseB"/>
    <property type="match status" value="1"/>
</dbReference>
<evidence type="ECO:0000313" key="4">
    <source>
        <dbReference type="Proteomes" id="UP001500755"/>
    </source>
</evidence>